<evidence type="ECO:0000256" key="1">
    <source>
        <dbReference type="SAM" id="Phobius"/>
    </source>
</evidence>
<feature type="transmembrane region" description="Helical" evidence="1">
    <location>
        <begin position="21"/>
        <end position="39"/>
    </location>
</feature>
<name>A0A0M3DJP4_9FIRM</name>
<keyword evidence="1" id="KW-0472">Membrane</keyword>
<dbReference type="PATRIC" id="fig|1629550.3.peg.1029"/>
<gene>
    <name evidence="2" type="ORF">VN21_07955</name>
</gene>
<dbReference type="AlphaFoldDB" id="A0A0M3DJP4"/>
<keyword evidence="1" id="KW-1133">Transmembrane helix</keyword>
<feature type="transmembrane region" description="Helical" evidence="1">
    <location>
        <begin position="657"/>
        <end position="676"/>
    </location>
</feature>
<feature type="transmembrane region" description="Helical" evidence="1">
    <location>
        <begin position="688"/>
        <end position="707"/>
    </location>
</feature>
<sequence>MYFIIKLNILEVKRLNCKIKKLFSMIIMLACIIPTNIFADSKHKTIVINLNRSNFSDFLEISTIKKELENRGYIGLMNIRGDQGTDDNRAYASIGAGGRVNTYNTDFSGFKNMDKDNSVIYESATGKKAKGINDVNINLSINDNLEKGKYGSTLGELGQALSDNKLRVSVLGNADIGTKPEELNRNIAAMAMDNYGRVASGNVDNIDIKDDKMPFGISTDYEKLKRETKKYYNESDTLFVELGDTYRLDLYKKYLNEKTYQDMEEQIHKNIDSYLKEVFKLIGENDKVYIISAFPKDIDYKNQRRLSPVIKFDGNSKGLLTSATTRRDGIIGNSDIGASILSDYNLTSEKMVGRKLENIKNDKNVDFIRSEYSKIVNMASVRSGIIQFFVNFVSIILILTIMLLTFRKKIKNKLSMKIDKVFYVFKELNKFGIIMPAAFLLGPILNLNSKIGIYTSIGLMGIIIYGIGKLVFKTDFKQIGFYATLTILVILIDAVLGTYLMQNSVMSYNPIVGARYYGIGNEYEGIVIGSSIVAMTVLIMDKKLKKIFVPIISVVIVFISSTPTMGANVGSAISATLALILFTLLVFNIKLDIRKIIFVFIAVGLVVFGFAAIDMISGSESHLALFINQILVDGPAAIIETFGRKISMNMKLMQTSSWVYIIYIGIAGLIISKISCKKEFKDIMSKDSYIKKALISIGAGAVITFLVNDSGVVSAATTMLYIIIPLLILLVNKVILKEK</sequence>
<organism evidence="2 3">
    <name type="scientific">Paraclostridium benzoelyticum</name>
    <dbReference type="NCBI Taxonomy" id="1629550"/>
    <lineage>
        <taxon>Bacteria</taxon>
        <taxon>Bacillati</taxon>
        <taxon>Bacillota</taxon>
        <taxon>Clostridia</taxon>
        <taxon>Peptostreptococcales</taxon>
        <taxon>Peptostreptococcaceae</taxon>
        <taxon>Paraclostridium</taxon>
    </lineage>
</organism>
<feature type="transmembrane region" description="Helical" evidence="1">
    <location>
        <begin position="572"/>
        <end position="589"/>
    </location>
</feature>
<feature type="transmembrane region" description="Helical" evidence="1">
    <location>
        <begin position="713"/>
        <end position="736"/>
    </location>
</feature>
<feature type="transmembrane region" description="Helical" evidence="1">
    <location>
        <begin position="385"/>
        <end position="406"/>
    </location>
</feature>
<feature type="transmembrane region" description="Helical" evidence="1">
    <location>
        <begin position="596"/>
        <end position="616"/>
    </location>
</feature>
<protein>
    <submittedName>
        <fullName evidence="2">Membrane protein</fullName>
    </submittedName>
</protein>
<feature type="transmembrane region" description="Helical" evidence="1">
    <location>
        <begin position="451"/>
        <end position="472"/>
    </location>
</feature>
<evidence type="ECO:0000313" key="2">
    <source>
        <dbReference type="EMBL" id="KKY01592.1"/>
    </source>
</evidence>
<keyword evidence="1" id="KW-0812">Transmembrane</keyword>
<evidence type="ECO:0000313" key="3">
    <source>
        <dbReference type="Proteomes" id="UP000034407"/>
    </source>
</evidence>
<feature type="transmembrane region" description="Helical" evidence="1">
    <location>
        <begin position="479"/>
        <end position="501"/>
    </location>
</feature>
<dbReference type="EMBL" id="LBBT01000171">
    <property type="protein sequence ID" value="KKY01592.1"/>
    <property type="molecule type" value="Genomic_DNA"/>
</dbReference>
<feature type="transmembrane region" description="Helical" evidence="1">
    <location>
        <begin position="427"/>
        <end position="445"/>
    </location>
</feature>
<proteinExistence type="predicted"/>
<feature type="transmembrane region" description="Helical" evidence="1">
    <location>
        <begin position="521"/>
        <end position="540"/>
    </location>
</feature>
<feature type="transmembrane region" description="Helical" evidence="1">
    <location>
        <begin position="547"/>
        <end position="566"/>
    </location>
</feature>
<accession>A0A0M3DJP4</accession>
<comment type="caution">
    <text evidence="2">The sequence shown here is derived from an EMBL/GenBank/DDBJ whole genome shotgun (WGS) entry which is preliminary data.</text>
</comment>
<keyword evidence="3" id="KW-1185">Reference proteome</keyword>
<reference evidence="2 3" key="1">
    <citation type="submission" date="2015-04" db="EMBL/GenBank/DDBJ databases">
        <title>Microcin producing Clostridium sp. JC272T.</title>
        <authorList>
            <person name="Jyothsna T."/>
            <person name="Sasikala C."/>
            <person name="Ramana C."/>
        </authorList>
    </citation>
    <scope>NUCLEOTIDE SEQUENCE [LARGE SCALE GENOMIC DNA]</scope>
    <source>
        <strain evidence="2 3">JC272</strain>
    </source>
</reference>
<dbReference type="Proteomes" id="UP000034407">
    <property type="component" value="Unassembled WGS sequence"/>
</dbReference>